<evidence type="ECO:0000313" key="3">
    <source>
        <dbReference type="Proteomes" id="UP000186609"/>
    </source>
</evidence>
<dbReference type="STRING" id="1842727.RD110_15125"/>
<organism evidence="2 3">
    <name type="scientific">Rhodoferax koreensis</name>
    <dbReference type="NCBI Taxonomy" id="1842727"/>
    <lineage>
        <taxon>Bacteria</taxon>
        <taxon>Pseudomonadati</taxon>
        <taxon>Pseudomonadota</taxon>
        <taxon>Betaproteobacteria</taxon>
        <taxon>Burkholderiales</taxon>
        <taxon>Comamonadaceae</taxon>
        <taxon>Rhodoferax</taxon>
    </lineage>
</organism>
<dbReference type="Proteomes" id="UP000186609">
    <property type="component" value="Chromosome"/>
</dbReference>
<keyword evidence="3" id="KW-1185">Reference proteome</keyword>
<dbReference type="Gene3D" id="1.10.3210.10">
    <property type="entry name" value="Hypothetical protein af1432"/>
    <property type="match status" value="1"/>
</dbReference>
<dbReference type="CDD" id="cd00077">
    <property type="entry name" value="HDc"/>
    <property type="match status" value="1"/>
</dbReference>
<dbReference type="EMBL" id="CP019236">
    <property type="protein sequence ID" value="APW38359.1"/>
    <property type="molecule type" value="Genomic_DNA"/>
</dbReference>
<dbReference type="Pfam" id="PF13487">
    <property type="entry name" value="HD_5"/>
    <property type="match status" value="1"/>
</dbReference>
<evidence type="ECO:0000313" key="2">
    <source>
        <dbReference type="EMBL" id="APW38359.1"/>
    </source>
</evidence>
<reference evidence="2 3" key="1">
    <citation type="submission" date="2017-01" db="EMBL/GenBank/DDBJ databases">
        <authorList>
            <person name="Mah S.A."/>
            <person name="Swanson W.J."/>
            <person name="Moy G.W."/>
            <person name="Vacquier V.D."/>
        </authorList>
    </citation>
    <scope>NUCLEOTIDE SEQUENCE [LARGE SCALE GENOMIC DNA]</scope>
    <source>
        <strain evidence="2 3">DCY110</strain>
    </source>
</reference>
<sequence>MPETATDPRHFSSAVAQLGEKNQLITATAIYSAQGVKIIDQGVPVTAKLYERLMQHKTNTPLEQSMQVESAVNGKALRATAEALIAEQPLFARMAARPADRTLLLDLIETVPLPAPVAFQLTVARDVHPEQFRYFVATALTAAWLGQRDMAARYDLSMLAAAGLLHDLGMLHIDRVLLDPKQSISRQQRRQLYSHPLVSALLLERHHEYPKELIRAVREHHEVLDGSGYPSGLAGAAISPWGRILSLAQVVAALAKPTRRHAELRLSVLLRTSRQRYDASLVNRLLPLLQHTAEEEAQADPAGMMLVAEPVARLGTIEQALAVWPSALAQAPTLSPARRASLAFIGERCADIRRTLMEAGASAEQLASLDEDSLSGGLLAMELSLICRELAWQVRAMERQALRRWALGPEEGYPAALQAWIKAVEEACAGLLEA</sequence>
<dbReference type="RefSeq" id="WP_076200238.1">
    <property type="nucleotide sequence ID" value="NZ_CP019236.1"/>
</dbReference>
<dbReference type="OrthoDB" id="9780948at2"/>
<dbReference type="PANTHER" id="PTHR43155:SF2">
    <property type="entry name" value="CYCLIC DI-GMP PHOSPHODIESTERASE PA4108"/>
    <property type="match status" value="1"/>
</dbReference>
<gene>
    <name evidence="2" type="ORF">RD110_15125</name>
</gene>
<dbReference type="KEGG" id="rhy:RD110_15125"/>
<name>A0A1P8JX75_9BURK</name>
<dbReference type="PROSITE" id="PS51832">
    <property type="entry name" value="HD_GYP"/>
    <property type="match status" value="1"/>
</dbReference>
<evidence type="ECO:0000259" key="1">
    <source>
        <dbReference type="PROSITE" id="PS51832"/>
    </source>
</evidence>
<dbReference type="PANTHER" id="PTHR43155">
    <property type="entry name" value="CYCLIC DI-GMP PHOSPHODIESTERASE PA4108-RELATED"/>
    <property type="match status" value="1"/>
</dbReference>
<dbReference type="InterPro" id="IPR003607">
    <property type="entry name" value="HD/PDEase_dom"/>
</dbReference>
<protein>
    <recommendedName>
        <fullName evidence="1">HD-GYP domain-containing protein</fullName>
    </recommendedName>
</protein>
<accession>A0A1P8JX75</accession>
<dbReference type="SUPFAM" id="SSF109604">
    <property type="entry name" value="HD-domain/PDEase-like"/>
    <property type="match status" value="1"/>
</dbReference>
<proteinExistence type="predicted"/>
<feature type="domain" description="HD-GYP" evidence="1">
    <location>
        <begin position="100"/>
        <end position="305"/>
    </location>
</feature>
<dbReference type="AlphaFoldDB" id="A0A1P8JX75"/>
<dbReference type="InterPro" id="IPR037522">
    <property type="entry name" value="HD_GYP_dom"/>
</dbReference>
<dbReference type="GO" id="GO:0008081">
    <property type="term" value="F:phosphoric diester hydrolase activity"/>
    <property type="evidence" value="ECO:0007669"/>
    <property type="project" value="UniProtKB-ARBA"/>
</dbReference>